<keyword evidence="12" id="KW-1185">Reference proteome</keyword>
<evidence type="ECO:0000256" key="1">
    <source>
        <dbReference type="ARBA" id="ARBA00004651"/>
    </source>
</evidence>
<keyword evidence="7 9" id="KW-0472">Membrane</keyword>
<comment type="caution">
    <text evidence="11">The sequence shown here is derived from an EMBL/GenBank/DDBJ whole genome shotgun (WGS) entry which is preliminary data.</text>
</comment>
<keyword evidence="4" id="KW-1003">Cell membrane</keyword>
<evidence type="ECO:0000256" key="6">
    <source>
        <dbReference type="ARBA" id="ARBA00022989"/>
    </source>
</evidence>
<comment type="subcellular location">
    <subcellularLocation>
        <location evidence="1">Cell membrane</location>
        <topology evidence="1">Multi-pass membrane protein</topology>
    </subcellularLocation>
</comment>
<evidence type="ECO:0000256" key="2">
    <source>
        <dbReference type="ARBA" id="ARBA00022448"/>
    </source>
</evidence>
<dbReference type="InterPro" id="IPR018461">
    <property type="entry name" value="Na/H_Antiport_NhaC-like_C"/>
</dbReference>
<reference evidence="11 12" key="1">
    <citation type="submission" date="2019-03" db="EMBL/GenBank/DDBJ databases">
        <title>Genomic Encyclopedia of Type Strains, Phase IV (KMG-IV): sequencing the most valuable type-strain genomes for metagenomic binning, comparative biology and taxonomic classification.</title>
        <authorList>
            <person name="Goeker M."/>
        </authorList>
    </citation>
    <scope>NUCLEOTIDE SEQUENCE [LARGE SCALE GENOMIC DNA]</scope>
    <source>
        <strain evidence="11 12">DSM 28287</strain>
    </source>
</reference>
<proteinExistence type="inferred from homology"/>
<sequence>MGKKIPLWQAYLCFLFTLIALMYCLGMLGKIVNVFGGNPSDTVNAFTCEYGEVHIALLVSATFATIVASLNGYKWAFLEAGILASINRSMQAMLILAEVGLLIGCWVAAGVVPGMIYYGLLILKPSIYLTATCLLCCIVALATGSSWTTAGTIGIALIGVGTGLGISPAMSAGAIITGAYFGDKMSPLSDTTNLAPAMAGATLFDHIRHMIWTVTPSLLIALVVYTILGLKVDKSASLDIVEPMRDACLVNFNLNLWMLLPPVLVIVIVALKIPAIPGIMGGIVAGMIIGSIFNGINLADWPGILHYGYTVPGFSDAWTATEGKYADVINSVSGGDADTILGLSNDQFKEFIAQTGVGTNIQGEYNIDSLINEKGGMSSMLWTINLILCAMCFGGVMDASGMLGAIAKSLLVFAKGVGGLVTVTLISCIIMNIIGGDQYLSIVLPGRMYKEAFEDMHLAPKNLSRCLEDSGTVTSNLIPWNTCGATMYKFLGVPAWGKGGYAPFAILSYMNPIVSCFYGWTGISMVKMTDEEYEAVMEKRAKEKEEASESLEA</sequence>
<evidence type="ECO:0000256" key="4">
    <source>
        <dbReference type="ARBA" id="ARBA00022475"/>
    </source>
</evidence>
<feature type="transmembrane region" description="Helical" evidence="9">
    <location>
        <begin position="249"/>
        <end position="273"/>
    </location>
</feature>
<evidence type="ECO:0000256" key="7">
    <source>
        <dbReference type="ARBA" id="ARBA00023136"/>
    </source>
</evidence>
<dbReference type="Pfam" id="PF03553">
    <property type="entry name" value="Na_H_antiporter"/>
    <property type="match status" value="2"/>
</dbReference>
<name>A0A4R6PZR0_9FIRM</name>
<dbReference type="OrthoDB" id="9762978at2"/>
<dbReference type="EMBL" id="SNXO01000022">
    <property type="protein sequence ID" value="TDP54394.1"/>
    <property type="molecule type" value="Genomic_DNA"/>
</dbReference>
<feature type="transmembrane region" description="Helical" evidence="9">
    <location>
        <begin position="126"/>
        <end position="143"/>
    </location>
</feature>
<protein>
    <submittedName>
        <fullName evidence="11">Transporter (NhaC family)</fullName>
    </submittedName>
</protein>
<feature type="transmembrane region" description="Helical" evidence="9">
    <location>
        <begin position="279"/>
        <end position="299"/>
    </location>
</feature>
<evidence type="ECO:0000259" key="10">
    <source>
        <dbReference type="Pfam" id="PF03553"/>
    </source>
</evidence>
<evidence type="ECO:0000256" key="3">
    <source>
        <dbReference type="ARBA" id="ARBA00022449"/>
    </source>
</evidence>
<dbReference type="Proteomes" id="UP000295500">
    <property type="component" value="Unassembled WGS sequence"/>
</dbReference>
<comment type="similarity">
    <text evidence="8">Belongs to the NhaC Na(+)/H(+) (TC 2.A.35) antiporter family.</text>
</comment>
<dbReference type="InterPro" id="IPR052180">
    <property type="entry name" value="NhaC_Na-H+_Antiporter"/>
</dbReference>
<keyword evidence="6 9" id="KW-1133">Transmembrane helix</keyword>
<keyword evidence="3" id="KW-0050">Antiport</keyword>
<feature type="domain" description="Na+/H+ antiporter NhaC-like C-terminal" evidence="10">
    <location>
        <begin position="178"/>
        <end position="300"/>
    </location>
</feature>
<evidence type="ECO:0000256" key="5">
    <source>
        <dbReference type="ARBA" id="ARBA00022692"/>
    </source>
</evidence>
<feature type="transmembrane region" description="Helical" evidence="9">
    <location>
        <begin position="210"/>
        <end position="228"/>
    </location>
</feature>
<evidence type="ECO:0000313" key="12">
    <source>
        <dbReference type="Proteomes" id="UP000295500"/>
    </source>
</evidence>
<dbReference type="GO" id="GO:0015297">
    <property type="term" value="F:antiporter activity"/>
    <property type="evidence" value="ECO:0007669"/>
    <property type="project" value="UniProtKB-KW"/>
</dbReference>
<feature type="transmembrane region" description="Helical" evidence="9">
    <location>
        <begin position="155"/>
        <end position="181"/>
    </location>
</feature>
<evidence type="ECO:0000256" key="8">
    <source>
        <dbReference type="ARBA" id="ARBA00038435"/>
    </source>
</evidence>
<evidence type="ECO:0000256" key="9">
    <source>
        <dbReference type="SAM" id="Phobius"/>
    </source>
</evidence>
<keyword evidence="2" id="KW-0813">Transport</keyword>
<organism evidence="11 12">
    <name type="scientific">Aminicella lysinilytica</name>
    <dbReference type="NCBI Taxonomy" id="433323"/>
    <lineage>
        <taxon>Bacteria</taxon>
        <taxon>Bacillati</taxon>
        <taxon>Bacillota</taxon>
        <taxon>Clostridia</taxon>
        <taxon>Peptostreptococcales</taxon>
        <taxon>Anaerovoracaceae</taxon>
        <taxon>Aminicella</taxon>
    </lineage>
</organism>
<feature type="domain" description="Na+/H+ antiporter NhaC-like C-terminal" evidence="10">
    <location>
        <begin position="351"/>
        <end position="523"/>
    </location>
</feature>
<dbReference type="GO" id="GO:0005886">
    <property type="term" value="C:plasma membrane"/>
    <property type="evidence" value="ECO:0007669"/>
    <property type="project" value="UniProtKB-SubCell"/>
</dbReference>
<feature type="transmembrane region" description="Helical" evidence="9">
    <location>
        <begin position="12"/>
        <end position="33"/>
    </location>
</feature>
<dbReference type="PANTHER" id="PTHR33451:SF3">
    <property type="entry name" value="MALATE-2H(+)_NA(+)-LACTATE ANTIPORTER"/>
    <property type="match status" value="1"/>
</dbReference>
<gene>
    <name evidence="11" type="ORF">EV211_12231</name>
</gene>
<accession>A0A4R6PZR0</accession>
<dbReference type="AlphaFoldDB" id="A0A4R6PZR0"/>
<dbReference type="PANTHER" id="PTHR33451">
    <property type="entry name" value="MALATE-2H(+)/NA(+)-LACTATE ANTIPORTER"/>
    <property type="match status" value="1"/>
</dbReference>
<feature type="transmembrane region" description="Helical" evidence="9">
    <location>
        <begin position="412"/>
        <end position="434"/>
    </location>
</feature>
<evidence type="ECO:0000313" key="11">
    <source>
        <dbReference type="EMBL" id="TDP54394.1"/>
    </source>
</evidence>
<keyword evidence="5 9" id="KW-0812">Transmembrane</keyword>
<feature type="transmembrane region" description="Helical" evidence="9">
    <location>
        <begin position="53"/>
        <end position="73"/>
    </location>
</feature>
<feature type="transmembrane region" description="Helical" evidence="9">
    <location>
        <begin position="94"/>
        <end position="120"/>
    </location>
</feature>
<feature type="transmembrane region" description="Helical" evidence="9">
    <location>
        <begin position="384"/>
        <end position="406"/>
    </location>
</feature>